<reference evidence="1 2" key="1">
    <citation type="submission" date="2020-08" db="EMBL/GenBank/DDBJ databases">
        <title>Acidobacteriota in marine sediments use diverse sulfur dissimilation pathways.</title>
        <authorList>
            <person name="Wasmund K."/>
        </authorList>
    </citation>
    <scope>NUCLEOTIDE SEQUENCE [LARGE SCALE GENOMIC DNA]</scope>
    <source>
        <strain evidence="1">MAG AM4</strain>
    </source>
</reference>
<name>A0A8J6Y1H8_9BACT</name>
<dbReference type="PANTHER" id="PTHR39473">
    <property type="match status" value="1"/>
</dbReference>
<accession>A0A8J6Y1H8</accession>
<gene>
    <name evidence="1" type="ORF">IFK94_04805</name>
</gene>
<proteinExistence type="predicted"/>
<protein>
    <recommendedName>
        <fullName evidence="3">DinB family protein</fullName>
    </recommendedName>
</protein>
<sequence>MDLAMLPAGPNIAVLQQGLDLIRRLEDGLYEPETGRPQAGGVGMQFRHGMDFYFCLLAGLDSGEVDYECRQRDDRIAGDRLYAAERMEALIGKLETINDNDAGRLIRTRGEAPAGAGHDSAPWAASSVLRELQFLFSHTVHHYAIIRLLLAARGFETGQAFGVAPSTLRYWEQQTGHPAV</sequence>
<dbReference type="PANTHER" id="PTHR39473:SF1">
    <property type="entry name" value="DINB-LIKE DOMAIN-CONTAINING PROTEIN"/>
    <property type="match status" value="1"/>
</dbReference>
<comment type="caution">
    <text evidence="1">The sequence shown here is derived from an EMBL/GenBank/DDBJ whole genome shotgun (WGS) entry which is preliminary data.</text>
</comment>
<evidence type="ECO:0000313" key="1">
    <source>
        <dbReference type="EMBL" id="MBD3867429.1"/>
    </source>
</evidence>
<dbReference type="EMBL" id="JACXWD010000010">
    <property type="protein sequence ID" value="MBD3867429.1"/>
    <property type="molecule type" value="Genomic_DNA"/>
</dbReference>
<dbReference type="AlphaFoldDB" id="A0A8J6Y1H8"/>
<dbReference type="Proteomes" id="UP000648239">
    <property type="component" value="Unassembled WGS sequence"/>
</dbReference>
<evidence type="ECO:0000313" key="2">
    <source>
        <dbReference type="Proteomes" id="UP000648239"/>
    </source>
</evidence>
<organism evidence="1 2">
    <name type="scientific">Candidatus Polarisedimenticola svalbardensis</name>
    <dbReference type="NCBI Taxonomy" id="2886004"/>
    <lineage>
        <taxon>Bacteria</taxon>
        <taxon>Pseudomonadati</taxon>
        <taxon>Acidobacteriota</taxon>
        <taxon>Candidatus Polarisedimenticolia</taxon>
        <taxon>Candidatus Polarisedimenticolales</taxon>
        <taxon>Candidatus Polarisedimenticolaceae</taxon>
        <taxon>Candidatus Polarisedimenticola</taxon>
    </lineage>
</organism>
<evidence type="ECO:0008006" key="3">
    <source>
        <dbReference type="Google" id="ProtNLM"/>
    </source>
</evidence>